<accession>A0ABQ6NHR2</accession>
<keyword evidence="3" id="KW-1185">Reference proteome</keyword>
<dbReference type="InterPro" id="IPR000182">
    <property type="entry name" value="GNAT_dom"/>
</dbReference>
<dbReference type="SUPFAM" id="SSF55729">
    <property type="entry name" value="Acyl-CoA N-acyltransferases (Nat)"/>
    <property type="match status" value="1"/>
</dbReference>
<feature type="domain" description="N-acetyltransferase" evidence="1">
    <location>
        <begin position="5"/>
        <end position="172"/>
    </location>
</feature>
<gene>
    <name evidence="2" type="ORF">PghCCS26_14160</name>
</gene>
<comment type="caution">
    <text evidence="2">The sequence shown here is derived from an EMBL/GenBank/DDBJ whole genome shotgun (WGS) entry which is preliminary data.</text>
</comment>
<dbReference type="CDD" id="cd04301">
    <property type="entry name" value="NAT_SF"/>
    <property type="match status" value="1"/>
</dbReference>
<evidence type="ECO:0000313" key="3">
    <source>
        <dbReference type="Proteomes" id="UP001285921"/>
    </source>
</evidence>
<proteinExistence type="predicted"/>
<dbReference type="Proteomes" id="UP001285921">
    <property type="component" value="Unassembled WGS sequence"/>
</dbReference>
<protein>
    <submittedName>
        <fullName evidence="2">N-acetyltransferase</fullName>
    </submittedName>
</protein>
<dbReference type="InterPro" id="IPR016181">
    <property type="entry name" value="Acyl_CoA_acyltransferase"/>
</dbReference>
<dbReference type="EMBL" id="BTCL01000003">
    <property type="protein sequence ID" value="GMK44289.1"/>
    <property type="molecule type" value="Genomic_DNA"/>
</dbReference>
<dbReference type="PROSITE" id="PS51186">
    <property type="entry name" value="GNAT"/>
    <property type="match status" value="1"/>
</dbReference>
<evidence type="ECO:0000313" key="2">
    <source>
        <dbReference type="EMBL" id="GMK44289.1"/>
    </source>
</evidence>
<evidence type="ECO:0000259" key="1">
    <source>
        <dbReference type="PROSITE" id="PS51186"/>
    </source>
</evidence>
<organism evidence="2 3">
    <name type="scientific">Paenibacillus glycanilyticus</name>
    <dbReference type="NCBI Taxonomy" id="126569"/>
    <lineage>
        <taxon>Bacteria</taxon>
        <taxon>Bacillati</taxon>
        <taxon>Bacillota</taxon>
        <taxon>Bacilli</taxon>
        <taxon>Bacillales</taxon>
        <taxon>Paenibacillaceae</taxon>
        <taxon>Paenibacillus</taxon>
    </lineage>
</organism>
<dbReference type="Gene3D" id="3.40.630.30">
    <property type="match status" value="1"/>
</dbReference>
<dbReference type="Pfam" id="PF00583">
    <property type="entry name" value="Acetyltransf_1"/>
    <property type="match status" value="1"/>
</dbReference>
<dbReference type="RefSeq" id="WP_317979307.1">
    <property type="nucleotide sequence ID" value="NZ_BTCL01000003.1"/>
</dbReference>
<reference evidence="2 3" key="1">
    <citation type="submission" date="2023-05" db="EMBL/GenBank/DDBJ databases">
        <title>Draft genome of Paenibacillus sp. CCS26.</title>
        <authorList>
            <person name="Akita H."/>
            <person name="Shinto Y."/>
            <person name="Kimura Z."/>
        </authorList>
    </citation>
    <scope>NUCLEOTIDE SEQUENCE [LARGE SCALE GENOMIC DNA]</scope>
    <source>
        <strain evidence="2 3">CCS26</strain>
    </source>
</reference>
<sequence>MTNRISLRQLSSLDEAEMLNKEFAAHFPWYRQGDYYIRCLEENRAGKRITLMAFYGEELAGCCHLIYESKYPYFAERHIPEVNDLSVFQEYRKKGIASKLLDELERKTSESFKYIGLGVGLYKDYGNAQRLYGKRGYVMDGNGLTYNNVKVKPGTDVFVDDELLVYMVKELVT</sequence>
<name>A0ABQ6NHR2_9BACL</name>